<evidence type="ECO:0000313" key="3">
    <source>
        <dbReference type="EMBL" id="GAA1762922.1"/>
    </source>
</evidence>
<keyword evidence="2" id="KW-0732">Signal</keyword>
<organism evidence="3 4">
    <name type="scientific">Agromyces humatus</name>
    <dbReference type="NCBI Taxonomy" id="279573"/>
    <lineage>
        <taxon>Bacteria</taxon>
        <taxon>Bacillati</taxon>
        <taxon>Actinomycetota</taxon>
        <taxon>Actinomycetes</taxon>
        <taxon>Micrococcales</taxon>
        <taxon>Microbacteriaceae</taxon>
        <taxon>Agromyces</taxon>
    </lineage>
</organism>
<proteinExistence type="predicted"/>
<gene>
    <name evidence="3" type="ORF">GCM10009747_23020</name>
</gene>
<evidence type="ECO:0000256" key="1">
    <source>
        <dbReference type="SAM" id="MobiDB-lite"/>
    </source>
</evidence>
<feature type="region of interest" description="Disordered" evidence="1">
    <location>
        <begin position="45"/>
        <end position="149"/>
    </location>
</feature>
<feature type="signal peptide" evidence="2">
    <location>
        <begin position="1"/>
        <end position="24"/>
    </location>
</feature>
<keyword evidence="4" id="KW-1185">Reference proteome</keyword>
<dbReference type="RefSeq" id="WP_232497516.1">
    <property type="nucleotide sequence ID" value="NZ_BAAANH010000004.1"/>
</dbReference>
<dbReference type="EMBL" id="BAAANH010000004">
    <property type="protein sequence ID" value="GAA1762922.1"/>
    <property type="molecule type" value="Genomic_DNA"/>
</dbReference>
<evidence type="ECO:0000313" key="4">
    <source>
        <dbReference type="Proteomes" id="UP001500506"/>
    </source>
</evidence>
<feature type="compositionally biased region" description="Pro residues" evidence="1">
    <location>
        <begin position="75"/>
        <end position="119"/>
    </location>
</feature>
<feature type="chain" id="PRO_5046333264" evidence="2">
    <location>
        <begin position="25"/>
        <end position="235"/>
    </location>
</feature>
<evidence type="ECO:0000256" key="2">
    <source>
        <dbReference type="SAM" id="SignalP"/>
    </source>
</evidence>
<name>A0ABN2KRN8_9MICO</name>
<protein>
    <submittedName>
        <fullName evidence="3">Uncharacterized protein</fullName>
    </submittedName>
</protein>
<sequence>MRKKVLVLSAGVALALIAAVFAGAAAATTGAPVFYDARLPQPAPNSAGEFGVSQGEAPASPPDGATGGDRVAEPIDPPESAAPPVGPAPAPAPQPTEPATPPSTPPPAGDAPTPTPIPDDPADGHAAPGGPDSVERNPDGSTPPPPPEQRRQWLAFQQIVRDCMVAAGHEYLYWEWWNPKSAQSNRFPPMPADLTADEYAAWEFALYGDSGLGADYDWEKAGCWGYAVHLTGGTN</sequence>
<dbReference type="Proteomes" id="UP001500506">
    <property type="component" value="Unassembled WGS sequence"/>
</dbReference>
<comment type="caution">
    <text evidence="3">The sequence shown here is derived from an EMBL/GenBank/DDBJ whole genome shotgun (WGS) entry which is preliminary data.</text>
</comment>
<reference evidence="3 4" key="1">
    <citation type="journal article" date="2019" name="Int. J. Syst. Evol. Microbiol.">
        <title>The Global Catalogue of Microorganisms (GCM) 10K type strain sequencing project: providing services to taxonomists for standard genome sequencing and annotation.</title>
        <authorList>
            <consortium name="The Broad Institute Genomics Platform"/>
            <consortium name="The Broad Institute Genome Sequencing Center for Infectious Disease"/>
            <person name="Wu L."/>
            <person name="Ma J."/>
        </authorList>
    </citation>
    <scope>NUCLEOTIDE SEQUENCE [LARGE SCALE GENOMIC DNA]</scope>
    <source>
        <strain evidence="3 4">JCM 14319</strain>
    </source>
</reference>
<accession>A0ABN2KRN8</accession>